<sequence>MRLSHFRELMEEEFGAVRAGSLAKDHVFAQLEGRTVEEAIEAGIDPKRVWLAVCEVYDVPRERR</sequence>
<reference evidence="2" key="1">
    <citation type="journal article" date="2019" name="Int. J. Syst. Evol. Microbiol.">
        <title>The Global Catalogue of Microorganisms (GCM) 10K type strain sequencing project: providing services to taxonomists for standard genome sequencing and annotation.</title>
        <authorList>
            <consortium name="The Broad Institute Genomics Platform"/>
            <consortium name="The Broad Institute Genome Sequencing Center for Infectious Disease"/>
            <person name="Wu L."/>
            <person name="Ma J."/>
        </authorList>
    </citation>
    <scope>NUCLEOTIDE SEQUENCE [LARGE SCALE GENOMIC DNA]</scope>
    <source>
        <strain evidence="2">CCUG 49018</strain>
    </source>
</reference>
<organism evidence="1 2">
    <name type="scientific">Pseudonocardia benzenivorans</name>
    <dbReference type="NCBI Taxonomy" id="228005"/>
    <lineage>
        <taxon>Bacteria</taxon>
        <taxon>Bacillati</taxon>
        <taxon>Actinomycetota</taxon>
        <taxon>Actinomycetes</taxon>
        <taxon>Pseudonocardiales</taxon>
        <taxon>Pseudonocardiaceae</taxon>
        <taxon>Pseudonocardia</taxon>
    </lineage>
</organism>
<dbReference type="Pfam" id="PF11248">
    <property type="entry name" value="DUF3046"/>
    <property type="match status" value="1"/>
</dbReference>
<protein>
    <submittedName>
        <fullName evidence="1">DUF3046 domain-containing protein</fullName>
    </submittedName>
</protein>
<dbReference type="EMBL" id="JBHTMB010000017">
    <property type="protein sequence ID" value="MFD1232175.1"/>
    <property type="molecule type" value="Genomic_DNA"/>
</dbReference>
<dbReference type="Proteomes" id="UP001597182">
    <property type="component" value="Unassembled WGS sequence"/>
</dbReference>
<dbReference type="RefSeq" id="WP_013676663.1">
    <property type="nucleotide sequence ID" value="NZ_BAABKS010000076.1"/>
</dbReference>
<dbReference type="InterPro" id="IPR021408">
    <property type="entry name" value="DUF3046"/>
</dbReference>
<keyword evidence="2" id="KW-1185">Reference proteome</keyword>
<evidence type="ECO:0000313" key="1">
    <source>
        <dbReference type="EMBL" id="MFD1232175.1"/>
    </source>
</evidence>
<name>A0ABW3VCY7_9PSEU</name>
<gene>
    <name evidence="1" type="ORF">ACFQ34_02660</name>
</gene>
<comment type="caution">
    <text evidence="1">The sequence shown here is derived from an EMBL/GenBank/DDBJ whole genome shotgun (WGS) entry which is preliminary data.</text>
</comment>
<accession>A0ABW3VCY7</accession>
<evidence type="ECO:0000313" key="2">
    <source>
        <dbReference type="Proteomes" id="UP001597182"/>
    </source>
</evidence>
<proteinExistence type="predicted"/>